<feature type="transmembrane region" description="Helical" evidence="13">
    <location>
        <begin position="37"/>
        <end position="54"/>
    </location>
</feature>
<dbReference type="InterPro" id="IPR028096">
    <property type="entry name" value="EfeO_Cupredoxin"/>
</dbReference>
<reference evidence="16 17" key="1">
    <citation type="submission" date="2016-06" db="EMBL/GenBank/DDBJ databases">
        <authorList>
            <person name="Kjaerup R.B."/>
            <person name="Dalgaard T.S."/>
            <person name="Juul-Madsen H.R."/>
        </authorList>
    </citation>
    <scope>NUCLEOTIDE SEQUENCE [LARGE SCALE GENOMIC DNA]</scope>
    <source>
        <strain evidence="16 17">1245139.5</strain>
    </source>
</reference>
<evidence type="ECO:0000256" key="10">
    <source>
        <dbReference type="ARBA" id="ARBA00023008"/>
    </source>
</evidence>
<keyword evidence="13" id="KW-0472">Membrane</keyword>
<comment type="cofactor">
    <cofactor evidence="1 12">
        <name>Cu(+)</name>
        <dbReference type="ChEBI" id="CHEBI:49552"/>
    </cofactor>
</comment>
<keyword evidence="10 12" id="KW-0186">Copper</keyword>
<evidence type="ECO:0000256" key="12">
    <source>
        <dbReference type="PIRSR" id="PIRSR601287-1"/>
    </source>
</evidence>
<dbReference type="PRINTS" id="PR00695">
    <property type="entry name" value="CUNO2RDTASE"/>
</dbReference>
<dbReference type="Gene3D" id="2.60.40.420">
    <property type="entry name" value="Cupredoxins - blue copper proteins"/>
    <property type="match status" value="3"/>
</dbReference>
<dbReference type="InterPro" id="IPR008972">
    <property type="entry name" value="Cupredoxin"/>
</dbReference>
<feature type="transmembrane region" description="Helical" evidence="13">
    <location>
        <begin position="99"/>
        <end position="122"/>
    </location>
</feature>
<evidence type="ECO:0000256" key="4">
    <source>
        <dbReference type="ARBA" id="ARBA00011233"/>
    </source>
</evidence>
<feature type="transmembrane region" description="Helical" evidence="13">
    <location>
        <begin position="134"/>
        <end position="155"/>
    </location>
</feature>
<name>A0A1A3MP42_MYCAS</name>
<dbReference type="InterPro" id="IPR011707">
    <property type="entry name" value="Cu-oxidase-like_N"/>
</dbReference>
<keyword evidence="7 12" id="KW-0479">Metal-binding</keyword>
<keyword evidence="8" id="KW-0677">Repeat</keyword>
<dbReference type="CDD" id="cd04208">
    <property type="entry name" value="CuRO_2_CuNIR"/>
    <property type="match status" value="1"/>
</dbReference>
<dbReference type="Pfam" id="PF13473">
    <property type="entry name" value="Cupredoxin_1"/>
    <property type="match status" value="1"/>
</dbReference>
<feature type="binding site" description="type 1 copper site" evidence="12">
    <location>
        <position position="651"/>
    </location>
    <ligand>
        <name>Cu cation</name>
        <dbReference type="ChEBI" id="CHEBI:23378"/>
        <label>1</label>
    </ligand>
</feature>
<dbReference type="RefSeq" id="WP_065160703.1">
    <property type="nucleotide sequence ID" value="NZ_LZLQ01000136.1"/>
</dbReference>
<keyword evidence="13" id="KW-1133">Transmembrane helix</keyword>
<keyword evidence="9" id="KW-0560">Oxidoreductase</keyword>
<feature type="domain" description="Plastocyanin-like" evidence="14">
    <location>
        <begin position="606"/>
        <end position="713"/>
    </location>
</feature>
<keyword evidence="13" id="KW-0812">Transmembrane</keyword>
<feature type="binding site" description="type 1 copper site" evidence="12">
    <location>
        <position position="656"/>
    </location>
    <ligand>
        <name>Cu cation</name>
        <dbReference type="ChEBI" id="CHEBI:23378"/>
        <label>1</label>
    </ligand>
</feature>
<evidence type="ECO:0000256" key="2">
    <source>
        <dbReference type="ARBA" id="ARBA00001973"/>
    </source>
</evidence>
<feature type="transmembrane region" description="Helical" evidence="13">
    <location>
        <begin position="415"/>
        <end position="435"/>
    </location>
</feature>
<dbReference type="AlphaFoldDB" id="A0A1A3MP42"/>
<dbReference type="InterPro" id="IPR001287">
    <property type="entry name" value="NO2-reductase_Cu"/>
</dbReference>
<feature type="transmembrane region" description="Helical" evidence="13">
    <location>
        <begin position="303"/>
        <end position="324"/>
    </location>
</feature>
<feature type="transmembrane region" description="Helical" evidence="13">
    <location>
        <begin position="75"/>
        <end position="93"/>
    </location>
</feature>
<evidence type="ECO:0000313" key="16">
    <source>
        <dbReference type="EMBL" id="OBK11713.1"/>
    </source>
</evidence>
<proteinExistence type="inferred from homology"/>
<comment type="catalytic activity">
    <reaction evidence="11">
        <text>nitric oxide + Fe(III)-[cytochrome c] + H2O = Fe(II)-[cytochrome c] + nitrite + 2 H(+)</text>
        <dbReference type="Rhea" id="RHEA:15233"/>
        <dbReference type="Rhea" id="RHEA-COMP:10350"/>
        <dbReference type="Rhea" id="RHEA-COMP:14399"/>
        <dbReference type="ChEBI" id="CHEBI:15377"/>
        <dbReference type="ChEBI" id="CHEBI:15378"/>
        <dbReference type="ChEBI" id="CHEBI:16301"/>
        <dbReference type="ChEBI" id="CHEBI:16480"/>
        <dbReference type="ChEBI" id="CHEBI:29033"/>
        <dbReference type="ChEBI" id="CHEBI:29034"/>
        <dbReference type="EC" id="1.7.2.1"/>
    </reaction>
</comment>
<evidence type="ECO:0000256" key="3">
    <source>
        <dbReference type="ARBA" id="ARBA00010609"/>
    </source>
</evidence>
<dbReference type="GO" id="GO:0050421">
    <property type="term" value="F:nitrite reductase (NO-forming) activity"/>
    <property type="evidence" value="ECO:0007669"/>
    <property type="project" value="UniProtKB-EC"/>
</dbReference>
<feature type="transmembrane region" description="Helical" evidence="13">
    <location>
        <begin position="167"/>
        <end position="192"/>
    </location>
</feature>
<evidence type="ECO:0000259" key="14">
    <source>
        <dbReference type="Pfam" id="PF07732"/>
    </source>
</evidence>
<evidence type="ECO:0000256" key="1">
    <source>
        <dbReference type="ARBA" id="ARBA00001960"/>
    </source>
</evidence>
<sequence length="863" mass="89535">MNRSGWHLRVGTVVFAWLAALVSVAVAHRYIPFSGWLLVHLLALGAAGNAILIWSRHFADALLRRPPDSARTAEVLRIAAFNAGAVAVVTGMLGRWWPAVLAGGVVVAVVALAHGATLLQQMRTALPARFGVTIRYYIAATWCLAVGAGLGVAMANSALPGRIQERFVIAHAAVNLFGWVGLTVLGTLVTLWPTMLRTRMATGVEAAARHGLPALLTALVVTAGGAVVGSPPITGLGALGYLGAAGIVLRPHLDEIRRKQPNDFATLSVLAGVAWLIGSLAFAAIALTIAPTWPAVVTAAGKLTAPVLAGFLVQVLLGSLTYLAPVVMGGRAATLAAGAELERGAAWRVTVANAGLLLCVLPTPSLVRVAASVLVLLSYATFLPLLVRAAWRVHRDRDKPTAPGQPAAAPPGRRLGVAAAGLGVVVLATAAGVAADPASLGIGTSPRVAVAATGHTTTASVRIEGMRFVPDTVEVPAGNRLRITLANTGTDQHDLVLSNGSRTGRIAPGESAVLEAGVIGSSLDGWCAVAGHRQMGMTFKVRATGTPMPTTDSVHSGHQGPAAGATIPAGDIARSLGAAPAPGFTARDAALAPAAAEHRLTLPVTEIRREVSPGITQRLWTFGGTAPGPTLRGKVGDVFEITLVNDGSTGHSIDFHAGALAPDEPMRTIQPGQHLVYRFTATRAGIWLYHCSTMPMSLHIANGMFGAVIIDPPDLPRVDREYLIVQSEMYLGVPGGEADADKVAADRPDLVLFNGYARQYDHAPLTARVGERVRIWVLAAGPNRGTSFHVVGGQFDTVWSEGDYRLGGKAGRGAGGAQTLGLFAAQGGFAELTFGQAGRYPFVSHAMVDAERGAHGIIEVARR</sequence>
<dbReference type="OrthoDB" id="345021at2"/>
<evidence type="ECO:0000259" key="15">
    <source>
        <dbReference type="Pfam" id="PF13473"/>
    </source>
</evidence>
<feature type="binding site" description="type 1 copper site" evidence="12">
    <location>
        <position position="699"/>
    </location>
    <ligand>
        <name>Cu cation</name>
        <dbReference type="ChEBI" id="CHEBI:23378"/>
        <label>1</label>
    </ligand>
</feature>
<evidence type="ECO:0000256" key="5">
    <source>
        <dbReference type="ARBA" id="ARBA00011882"/>
    </source>
</evidence>
<dbReference type="PANTHER" id="PTHR11709:SF394">
    <property type="entry name" value="FI03373P-RELATED"/>
    <property type="match status" value="1"/>
</dbReference>
<evidence type="ECO:0000256" key="13">
    <source>
        <dbReference type="SAM" id="Phobius"/>
    </source>
</evidence>
<evidence type="ECO:0000256" key="11">
    <source>
        <dbReference type="ARBA" id="ARBA00049340"/>
    </source>
</evidence>
<dbReference type="Pfam" id="PF07732">
    <property type="entry name" value="Cu-oxidase_3"/>
    <property type="match status" value="1"/>
</dbReference>
<comment type="subunit">
    <text evidence="4">Homotrimer.</text>
</comment>
<feature type="binding site" description="type 1 copper site" evidence="12">
    <location>
        <position position="845"/>
    </location>
    <ligand>
        <name>Cu cation</name>
        <dbReference type="ChEBI" id="CHEBI:23378"/>
        <label>1</label>
    </ligand>
</feature>
<evidence type="ECO:0000256" key="9">
    <source>
        <dbReference type="ARBA" id="ARBA00023002"/>
    </source>
</evidence>
<comment type="cofactor">
    <cofactor evidence="2 12">
        <name>Cu(2+)</name>
        <dbReference type="ChEBI" id="CHEBI:29036"/>
    </cofactor>
</comment>
<dbReference type="PANTHER" id="PTHR11709">
    <property type="entry name" value="MULTI-COPPER OXIDASE"/>
    <property type="match status" value="1"/>
</dbReference>
<dbReference type="Proteomes" id="UP000093629">
    <property type="component" value="Unassembled WGS sequence"/>
</dbReference>
<comment type="caution">
    <text evidence="16">The sequence shown here is derived from an EMBL/GenBank/DDBJ whole genome shotgun (WGS) entry which is preliminary data.</text>
</comment>
<dbReference type="EC" id="1.7.2.1" evidence="5"/>
<feature type="binding site" description="type 1 copper site" evidence="12">
    <location>
        <position position="690"/>
    </location>
    <ligand>
        <name>Cu cation</name>
        <dbReference type="ChEBI" id="CHEBI:23378"/>
        <label>1</label>
    </ligand>
</feature>
<evidence type="ECO:0000313" key="17">
    <source>
        <dbReference type="Proteomes" id="UP000093629"/>
    </source>
</evidence>
<feature type="binding site" description="type 1 copper site" evidence="12">
    <location>
        <position position="691"/>
    </location>
    <ligand>
        <name>Cu cation</name>
        <dbReference type="ChEBI" id="CHEBI:23378"/>
        <label>1</label>
    </ligand>
</feature>
<feature type="transmembrane region" description="Helical" evidence="13">
    <location>
        <begin position="369"/>
        <end position="391"/>
    </location>
</feature>
<evidence type="ECO:0000256" key="6">
    <source>
        <dbReference type="ARBA" id="ARBA00017290"/>
    </source>
</evidence>
<dbReference type="GO" id="GO:0005507">
    <property type="term" value="F:copper ion binding"/>
    <property type="evidence" value="ECO:0007669"/>
    <property type="project" value="InterPro"/>
</dbReference>
<feature type="domain" description="EfeO-type cupredoxin-like" evidence="15">
    <location>
        <begin position="453"/>
        <end position="515"/>
    </location>
</feature>
<protein>
    <recommendedName>
        <fullName evidence="6">Copper-containing nitrite reductase</fullName>
        <ecNumber evidence="5">1.7.2.1</ecNumber>
    </recommendedName>
</protein>
<dbReference type="EMBL" id="LZLQ01000136">
    <property type="protein sequence ID" value="OBK11713.1"/>
    <property type="molecule type" value="Genomic_DNA"/>
</dbReference>
<gene>
    <name evidence="16" type="ORF">A5636_13290</name>
</gene>
<comment type="similarity">
    <text evidence="3">Belongs to the multicopper oxidase family.</text>
</comment>
<evidence type="ECO:0000256" key="7">
    <source>
        <dbReference type="ARBA" id="ARBA00022723"/>
    </source>
</evidence>
<dbReference type="CDD" id="cd11020">
    <property type="entry name" value="CuRO_1_CuNIR"/>
    <property type="match status" value="1"/>
</dbReference>
<accession>A0A1A3MP42</accession>
<dbReference type="InterPro" id="IPR045087">
    <property type="entry name" value="Cu-oxidase_fam"/>
</dbReference>
<keyword evidence="17" id="KW-1185">Reference proteome</keyword>
<feature type="transmembrane region" description="Helical" evidence="13">
    <location>
        <begin position="212"/>
        <end position="229"/>
    </location>
</feature>
<organism evidence="16 17">
    <name type="scientific">Mycobacterium asiaticum</name>
    <dbReference type="NCBI Taxonomy" id="1790"/>
    <lineage>
        <taxon>Bacteria</taxon>
        <taxon>Bacillati</taxon>
        <taxon>Actinomycetota</taxon>
        <taxon>Actinomycetes</taxon>
        <taxon>Mycobacteriales</taxon>
        <taxon>Mycobacteriaceae</taxon>
        <taxon>Mycobacterium</taxon>
    </lineage>
</organism>
<feature type="transmembrane region" description="Helical" evidence="13">
    <location>
        <begin position="265"/>
        <end position="291"/>
    </location>
</feature>
<feature type="binding site" description="type 1 copper site" evidence="12">
    <location>
        <position position="704"/>
    </location>
    <ligand>
        <name>Cu cation</name>
        <dbReference type="ChEBI" id="CHEBI:23378"/>
        <label>1</label>
    </ligand>
</feature>
<evidence type="ECO:0000256" key="8">
    <source>
        <dbReference type="ARBA" id="ARBA00022737"/>
    </source>
</evidence>
<dbReference type="SUPFAM" id="SSF49503">
    <property type="entry name" value="Cupredoxins"/>
    <property type="match status" value="3"/>
</dbReference>